<dbReference type="InterPro" id="IPR032854">
    <property type="entry name" value="ALKBH3"/>
</dbReference>
<keyword evidence="2" id="KW-0479">Metal-binding</keyword>
<keyword evidence="4" id="KW-0460">Magnesium</keyword>
<dbReference type="EMBL" id="FNXY01000001">
    <property type="protein sequence ID" value="SEI44433.1"/>
    <property type="molecule type" value="Genomic_DNA"/>
</dbReference>
<evidence type="ECO:0000313" key="11">
    <source>
        <dbReference type="Proteomes" id="UP000199532"/>
    </source>
</evidence>
<dbReference type="Gene3D" id="2.60.120.590">
    <property type="entry name" value="Alpha-ketoglutarate-dependent dioxygenase AlkB-like"/>
    <property type="match status" value="1"/>
</dbReference>
<dbReference type="GO" id="GO:0032451">
    <property type="term" value="F:demethylase activity"/>
    <property type="evidence" value="ECO:0007669"/>
    <property type="project" value="UniProtKB-ARBA"/>
</dbReference>
<dbReference type="AlphaFoldDB" id="A0A1H6QLH4"/>
<dbReference type="GO" id="GO:0046872">
    <property type="term" value="F:metal ion binding"/>
    <property type="evidence" value="ECO:0007669"/>
    <property type="project" value="UniProtKB-KW"/>
</dbReference>
<accession>A0A1H6QLH4</accession>
<reference evidence="10 11" key="1">
    <citation type="submission" date="2016-10" db="EMBL/GenBank/DDBJ databases">
        <authorList>
            <person name="de Groot N.N."/>
        </authorList>
    </citation>
    <scope>NUCLEOTIDE SEQUENCE [LARGE SCALE GENOMIC DNA]</scope>
    <source>
        <strain evidence="10 11">DSM 19938</strain>
    </source>
</reference>
<protein>
    <submittedName>
        <fullName evidence="10">Alkylated DNA repair dioxygenase AlkB</fullName>
    </submittedName>
</protein>
<evidence type="ECO:0000256" key="7">
    <source>
        <dbReference type="ARBA" id="ARBA00023004"/>
    </source>
</evidence>
<evidence type="ECO:0000256" key="3">
    <source>
        <dbReference type="ARBA" id="ARBA00022763"/>
    </source>
</evidence>
<dbReference type="OrthoDB" id="190276at2"/>
<gene>
    <name evidence="10" type="ORF">SAMN04487995_0783</name>
</gene>
<keyword evidence="8" id="KW-0234">DNA repair</keyword>
<evidence type="ECO:0000256" key="5">
    <source>
        <dbReference type="ARBA" id="ARBA00022964"/>
    </source>
</evidence>
<dbReference type="RefSeq" id="WP_090332109.1">
    <property type="nucleotide sequence ID" value="NZ_FNXY01000001.1"/>
</dbReference>
<dbReference type="InterPro" id="IPR037151">
    <property type="entry name" value="AlkB-like_sf"/>
</dbReference>
<proteinExistence type="predicted"/>
<dbReference type="SUPFAM" id="SSF51197">
    <property type="entry name" value="Clavaminate synthase-like"/>
    <property type="match status" value="1"/>
</dbReference>
<keyword evidence="5 10" id="KW-0223">Dioxygenase</keyword>
<sequence length="205" mass="24127">MNQLNLFGINEGLIFPENLLDYYPEFLTRAESRILIKKLITEVPWQQRTVTMYGKEILTPRLTAWYGDNNKTYSFSGTKFDPITWTNELKELKQKIEILTNLPFNSVLLNYYRDGNDSVAWHSDDETELGENPNIASLSIGQSRIFEFRHKKDYHKKYALALEDGALLIMKGDLQHHWEHRIPKSKVFELPRINLTFRSVHPLRN</sequence>
<evidence type="ECO:0000256" key="4">
    <source>
        <dbReference type="ARBA" id="ARBA00022842"/>
    </source>
</evidence>
<dbReference type="InterPro" id="IPR027450">
    <property type="entry name" value="AlkB-like"/>
</dbReference>
<dbReference type="GO" id="GO:0006307">
    <property type="term" value="P:DNA alkylation repair"/>
    <property type="evidence" value="ECO:0007669"/>
    <property type="project" value="InterPro"/>
</dbReference>
<dbReference type="GO" id="GO:0051213">
    <property type="term" value="F:dioxygenase activity"/>
    <property type="evidence" value="ECO:0007669"/>
    <property type="project" value="UniProtKB-KW"/>
</dbReference>
<dbReference type="PANTHER" id="PTHR31212:SF4">
    <property type="entry name" value="ALPHA-KETOGLUTARATE-DEPENDENT DIOXYGENASE ALKB HOMOLOG 3"/>
    <property type="match status" value="1"/>
</dbReference>
<comment type="cofactor">
    <cofactor evidence="1">
        <name>Fe(2+)</name>
        <dbReference type="ChEBI" id="CHEBI:29033"/>
    </cofactor>
</comment>
<evidence type="ECO:0000259" key="9">
    <source>
        <dbReference type="PROSITE" id="PS51471"/>
    </source>
</evidence>
<dbReference type="Pfam" id="PF13532">
    <property type="entry name" value="2OG-FeII_Oxy_2"/>
    <property type="match status" value="1"/>
</dbReference>
<dbReference type="Proteomes" id="UP000199532">
    <property type="component" value="Unassembled WGS sequence"/>
</dbReference>
<keyword evidence="3" id="KW-0227">DNA damage</keyword>
<evidence type="ECO:0000256" key="8">
    <source>
        <dbReference type="ARBA" id="ARBA00023204"/>
    </source>
</evidence>
<dbReference type="PROSITE" id="PS51471">
    <property type="entry name" value="FE2OG_OXY"/>
    <property type="match status" value="1"/>
</dbReference>
<keyword evidence="11" id="KW-1185">Reference proteome</keyword>
<evidence type="ECO:0000256" key="2">
    <source>
        <dbReference type="ARBA" id="ARBA00022723"/>
    </source>
</evidence>
<dbReference type="FunFam" id="2.60.120.590:FF:000004">
    <property type="entry name" value="DNA oxidative demethylase ALKBH2"/>
    <property type="match status" value="1"/>
</dbReference>
<evidence type="ECO:0000313" key="10">
    <source>
        <dbReference type="EMBL" id="SEI44433.1"/>
    </source>
</evidence>
<name>A0A1H6QLH4_9BACT</name>
<feature type="domain" description="Fe2OG dioxygenase" evidence="9">
    <location>
        <begin position="103"/>
        <end position="201"/>
    </location>
</feature>
<dbReference type="GO" id="GO:0016705">
    <property type="term" value="F:oxidoreductase activity, acting on paired donors, with incorporation or reduction of molecular oxygen"/>
    <property type="evidence" value="ECO:0007669"/>
    <property type="project" value="UniProtKB-ARBA"/>
</dbReference>
<dbReference type="PANTHER" id="PTHR31212">
    <property type="entry name" value="ALPHA-KETOGLUTARATE-DEPENDENT DIOXYGENASE ALKB HOMOLOG 3"/>
    <property type="match status" value="1"/>
</dbReference>
<keyword evidence="6" id="KW-0560">Oxidoreductase</keyword>
<dbReference type="GO" id="GO:0140097">
    <property type="term" value="F:catalytic activity, acting on DNA"/>
    <property type="evidence" value="ECO:0007669"/>
    <property type="project" value="UniProtKB-ARBA"/>
</dbReference>
<dbReference type="STRING" id="408657.SAMN04487995_0783"/>
<dbReference type="InterPro" id="IPR005123">
    <property type="entry name" value="Oxoglu/Fe-dep_dioxygenase_dom"/>
</dbReference>
<dbReference type="GO" id="GO:0016787">
    <property type="term" value="F:hydrolase activity"/>
    <property type="evidence" value="ECO:0007669"/>
    <property type="project" value="UniProtKB-ARBA"/>
</dbReference>
<keyword evidence="7" id="KW-0408">Iron</keyword>
<organism evidence="10 11">
    <name type="scientific">Dyadobacter koreensis</name>
    <dbReference type="NCBI Taxonomy" id="408657"/>
    <lineage>
        <taxon>Bacteria</taxon>
        <taxon>Pseudomonadati</taxon>
        <taxon>Bacteroidota</taxon>
        <taxon>Cytophagia</taxon>
        <taxon>Cytophagales</taxon>
        <taxon>Spirosomataceae</taxon>
        <taxon>Dyadobacter</taxon>
    </lineage>
</organism>
<evidence type="ECO:0000256" key="6">
    <source>
        <dbReference type="ARBA" id="ARBA00023002"/>
    </source>
</evidence>
<evidence type="ECO:0000256" key="1">
    <source>
        <dbReference type="ARBA" id="ARBA00001954"/>
    </source>
</evidence>